<name>A0A0F9J401_9ZZZZ</name>
<proteinExistence type="predicted"/>
<sequence length="191" mass="20499">MTAATFKVFYDYGGTDNTPGTAENVTDNGTNKIRFKQADNNTIDTNNPIPVPDTAVNYSYWKQIYLKCINIQDATQIDNIQFYGDGTVFSETDVELIVSTATPTKTSVSDAGYDVADASTTMTKHTDVTATANADDYTSGAALSVSISEGSNIIDATNETSDYVILQLEVGSTAASGILTAETLTYQYDEI</sequence>
<protein>
    <submittedName>
        <fullName evidence="1">Uncharacterized protein</fullName>
    </submittedName>
</protein>
<organism evidence="1">
    <name type="scientific">marine sediment metagenome</name>
    <dbReference type="NCBI Taxonomy" id="412755"/>
    <lineage>
        <taxon>unclassified sequences</taxon>
        <taxon>metagenomes</taxon>
        <taxon>ecological metagenomes</taxon>
    </lineage>
</organism>
<dbReference type="AlphaFoldDB" id="A0A0F9J401"/>
<gene>
    <name evidence="1" type="ORF">LCGC14_1870230</name>
</gene>
<accession>A0A0F9J401</accession>
<dbReference type="EMBL" id="LAZR01019074">
    <property type="protein sequence ID" value="KKL93882.1"/>
    <property type="molecule type" value="Genomic_DNA"/>
</dbReference>
<reference evidence="1" key="1">
    <citation type="journal article" date="2015" name="Nature">
        <title>Complex archaea that bridge the gap between prokaryotes and eukaryotes.</title>
        <authorList>
            <person name="Spang A."/>
            <person name="Saw J.H."/>
            <person name="Jorgensen S.L."/>
            <person name="Zaremba-Niedzwiedzka K."/>
            <person name="Martijn J."/>
            <person name="Lind A.E."/>
            <person name="van Eijk R."/>
            <person name="Schleper C."/>
            <person name="Guy L."/>
            <person name="Ettema T.J."/>
        </authorList>
    </citation>
    <scope>NUCLEOTIDE SEQUENCE</scope>
</reference>
<comment type="caution">
    <text evidence="1">The sequence shown here is derived from an EMBL/GenBank/DDBJ whole genome shotgun (WGS) entry which is preliminary data.</text>
</comment>
<evidence type="ECO:0000313" key="1">
    <source>
        <dbReference type="EMBL" id="KKL93882.1"/>
    </source>
</evidence>